<evidence type="ECO:0000256" key="1">
    <source>
        <dbReference type="ARBA" id="ARBA00009817"/>
    </source>
</evidence>
<organism evidence="2 3">
    <name type="scientific">Rhamnella rubrinervis</name>
    <dbReference type="NCBI Taxonomy" id="2594499"/>
    <lineage>
        <taxon>Eukaryota</taxon>
        <taxon>Viridiplantae</taxon>
        <taxon>Streptophyta</taxon>
        <taxon>Embryophyta</taxon>
        <taxon>Tracheophyta</taxon>
        <taxon>Spermatophyta</taxon>
        <taxon>Magnoliopsida</taxon>
        <taxon>eudicotyledons</taxon>
        <taxon>Gunneridae</taxon>
        <taxon>Pentapetalae</taxon>
        <taxon>rosids</taxon>
        <taxon>fabids</taxon>
        <taxon>Rosales</taxon>
        <taxon>Rhamnaceae</taxon>
        <taxon>rhamnoid group</taxon>
        <taxon>Rhamneae</taxon>
        <taxon>Rhamnella</taxon>
    </lineage>
</organism>
<dbReference type="PANTHER" id="PTHR11220">
    <property type="entry name" value="HEME-BINDING PROTEIN-RELATED"/>
    <property type="match status" value="1"/>
</dbReference>
<gene>
    <name evidence="2" type="ORF">FNV43_RR25951</name>
</gene>
<dbReference type="FunFam" id="3.20.80.10:FF:000002">
    <property type="entry name" value="Heme-binding protein 2"/>
    <property type="match status" value="1"/>
</dbReference>
<evidence type="ECO:0000313" key="3">
    <source>
        <dbReference type="Proteomes" id="UP000796880"/>
    </source>
</evidence>
<dbReference type="Proteomes" id="UP000796880">
    <property type="component" value="Unassembled WGS sequence"/>
</dbReference>
<dbReference type="InterPro" id="IPR006917">
    <property type="entry name" value="SOUL_heme-bd"/>
</dbReference>
<comment type="caution">
    <text evidence="2">The sequence shown here is derived from an EMBL/GenBank/DDBJ whole genome shotgun (WGS) entry which is preliminary data.</text>
</comment>
<evidence type="ECO:0008006" key="4">
    <source>
        <dbReference type="Google" id="ProtNLM"/>
    </source>
</evidence>
<dbReference type="InterPro" id="IPR011256">
    <property type="entry name" value="Reg_factor_effector_dom_sf"/>
</dbReference>
<evidence type="ECO:0000313" key="2">
    <source>
        <dbReference type="EMBL" id="KAF3431221.1"/>
    </source>
</evidence>
<dbReference type="Pfam" id="PF04832">
    <property type="entry name" value="SOUL"/>
    <property type="match status" value="1"/>
</dbReference>
<keyword evidence="3" id="KW-1185">Reference proteome</keyword>
<accession>A0A8K0DM16</accession>
<dbReference type="Gene3D" id="3.20.80.10">
    <property type="entry name" value="Regulatory factor, effector binding domain"/>
    <property type="match status" value="1"/>
</dbReference>
<dbReference type="PANTHER" id="PTHR11220:SF36">
    <property type="entry name" value="SOUL HEME-BINDING PROTEIN"/>
    <property type="match status" value="1"/>
</dbReference>
<protein>
    <recommendedName>
        <fullName evidence="4">Heme-binding protein 2</fullName>
    </recommendedName>
</protein>
<dbReference type="EMBL" id="VOIH02000012">
    <property type="protein sequence ID" value="KAF3431221.1"/>
    <property type="molecule type" value="Genomic_DNA"/>
</dbReference>
<name>A0A8K0DM16_9ROSA</name>
<sequence>MCYFSCNSLVLCDHVIESPQYIVVLTQSDFEVRLYRESSWMSALVRGTTSFEGSTKDGFHRLYEYIHGTNLNSSLIPMSAPVLTTITSSSPSEYCVRLYLSGKYERPPQPSPELNLQLDQWQNRCIAVRKFYGFAKDDNVSMEFEALLNSLNKYLDGHTSIVEDKSSYTIAQYNASHHLTGRLNEVWISVLGTKEGCLPPLT</sequence>
<dbReference type="OrthoDB" id="6424451at2759"/>
<proteinExistence type="inferred from homology"/>
<dbReference type="SUPFAM" id="SSF55136">
    <property type="entry name" value="Probable bacterial effector-binding domain"/>
    <property type="match status" value="1"/>
</dbReference>
<reference evidence="2" key="1">
    <citation type="submission" date="2020-03" db="EMBL/GenBank/DDBJ databases">
        <title>A high-quality chromosome-level genome assembly of a woody plant with both climbing and erect habits, Rhamnella rubrinervis.</title>
        <authorList>
            <person name="Lu Z."/>
            <person name="Yang Y."/>
            <person name="Zhu X."/>
            <person name="Sun Y."/>
        </authorList>
    </citation>
    <scope>NUCLEOTIDE SEQUENCE</scope>
    <source>
        <strain evidence="2">BYM</strain>
        <tissue evidence="2">Leaf</tissue>
    </source>
</reference>
<dbReference type="AlphaFoldDB" id="A0A8K0DM16"/>
<comment type="similarity">
    <text evidence="1">Belongs to the HEBP family.</text>
</comment>